<dbReference type="PANTHER" id="PTHR47470:SF1">
    <property type="entry name" value="FAD-DEPENDENT OXIDOREDUCTASE 2 FAD BINDING DOMAIN-CONTAINING PROTEIN"/>
    <property type="match status" value="1"/>
</dbReference>
<dbReference type="InterPro" id="IPR029058">
    <property type="entry name" value="AB_hydrolase_fold"/>
</dbReference>
<dbReference type="STRING" id="33203.A0A179FF74"/>
<evidence type="ECO:0000313" key="7">
    <source>
        <dbReference type="EMBL" id="OAQ63940.1"/>
    </source>
</evidence>
<dbReference type="GeneID" id="28893420"/>
<dbReference type="Proteomes" id="UP000078340">
    <property type="component" value="Unassembled WGS sequence"/>
</dbReference>
<keyword evidence="3" id="KW-0274">FAD</keyword>
<dbReference type="InterPro" id="IPR000172">
    <property type="entry name" value="GMC_OxRdtase_N"/>
</dbReference>
<evidence type="ECO:0000256" key="1">
    <source>
        <dbReference type="ARBA" id="ARBA00001974"/>
    </source>
</evidence>
<dbReference type="GO" id="GO:0050660">
    <property type="term" value="F:flavin adenine dinucleotide binding"/>
    <property type="evidence" value="ECO:0007669"/>
    <property type="project" value="InterPro"/>
</dbReference>
<comment type="caution">
    <text evidence="7">The sequence shown here is derived from an EMBL/GenBank/DDBJ whole genome shotgun (WGS) entry which is preliminary data.</text>
</comment>
<gene>
    <name evidence="7" type="ORF">VFPFJ_11304</name>
</gene>
<dbReference type="PANTHER" id="PTHR47470">
    <property type="entry name" value="CHOLESTEROL OXIDASE"/>
    <property type="match status" value="1"/>
</dbReference>
<dbReference type="SUPFAM" id="SSF51905">
    <property type="entry name" value="FAD/NAD(P)-binding domain"/>
    <property type="match status" value="1"/>
</dbReference>
<evidence type="ECO:0000313" key="8">
    <source>
        <dbReference type="Proteomes" id="UP000078340"/>
    </source>
</evidence>
<dbReference type="InterPro" id="IPR052542">
    <property type="entry name" value="Cholesterol_Oxidase"/>
</dbReference>
<sequence length="1340" mass="146938">MKIIGHQNSATNLKHTRSACPVGDADANSATRNTSGTYFAQQRQPCSETIKRASTECSGPPRISKPVELILPSYDCVVIGSGYGGGVAASRMARAGQSVCLLEKGREKWPGEYPVSFGEISKEFHVSGRFKAGPVTLHDVDNHKDTGLYHLMFGHDQSVFVCNGLGGGSLLNGNIFLETTKEVLAMPSWPKEIRDNPGCLSEYYDMVRDVLEPEAYPANWPELRKMKVFESQAKSLGLGQKFIRAPQTTRFRSGPNSTGVNMSASTSSGQDCTGVNDWSKSSTLVTYLADAWNWGAELFCECEARYIEKVQDERGGYIVYFAWHGRNRQQFSHNFRSELMWVYAKNAVFLGGGAMGTTELLLRSRDMGLRMSDQVGRNMSGNGNILAFGYNSRSEVNAVGSERPSRFNAVGPTITSMIDCRGGHANPLDGFVVQDGAIPQGLGAFFQILLQFLPAFQSGYGRTFTQRLHAIMAWLKGILMGCFFNTGALHRTQAFVAMLHDSNQGSLCLENDKPVFNFAGAGRNDRVRKVHAFLSKISEAIGAVLIPTPLYSLMGKQLVTVHPLGGAGMTSDGSGARGVTNHVGEVFVGNATAETYPGLVVTDAAAIPRALGVNPLATITALAERAVANYAAQNGLVIDKTRNGILDLYEKPPICRSEQIFPEGGTVEPLVASLCDAVGQREPTVSFTELMSGFVHPGRVLTRDDKRTYELAHHLGKCRDETARLFVSVTVPCSEADTAGTDYPGIMTGTFTCPSLRGSPFTILRSKFGVFESDDSVSGSGKLVYDFEMLGVNGKRLHFHGYKVTDPSITLRPSRLWQATTTLYVSITDPGMDPGQTTDKAMIAARTRTASPRCIVTNQMNGPYLRPHRSPIAMGIINVHFADLLPAARTLTASGANFVDRAAKLSTYLERLWRQPLQLFLSPFMPLQYPLDEQVGCINFTPPSRTFTVVASDGVASKLHMWEPDPCAVARDEHGAPVPVKDLFMIPGASVDHQIFALATIPFNAVNYLTRAGYRVFVTVHRIGRLETAHSSWTTYDARLDIKACLEIIRTLHGRQKIYTIAHCMGSVAFACGLLDGTIPAEWILGITCSQVFMNPVWSTVNTLKAKSPIPLDWLFSKLAGPFFDCSTSVDDKLVHQVLNQFLRLYPQERHEMCNNAVCLRTTFLFGRCWSHHNLNEATHSQIDRVFGGANVNLMHLLMHMGTRGAVTSNAPAYEPLVTPENIQRLRGIPFLLFNGADSSVLSPKAADETYNTLLATFGVSAGVDGAGVQYRRRSVEGYGHLDCWMGVNAWRDVYPFVREEVDRVVRGDEYVFRQPNDRFTAMVEAEKQLNWVGAASSGM</sequence>
<dbReference type="Pfam" id="PF00732">
    <property type="entry name" value="GMC_oxred_N"/>
    <property type="match status" value="1"/>
</dbReference>
<dbReference type="EMBL" id="LSBI01000027">
    <property type="protein sequence ID" value="OAQ63940.1"/>
    <property type="molecule type" value="Genomic_DNA"/>
</dbReference>
<evidence type="ECO:0000256" key="3">
    <source>
        <dbReference type="ARBA" id="ARBA00022827"/>
    </source>
</evidence>
<comment type="cofactor">
    <cofactor evidence="1">
        <name>FAD</name>
        <dbReference type="ChEBI" id="CHEBI:57692"/>
    </cofactor>
</comment>
<dbReference type="InterPro" id="IPR003953">
    <property type="entry name" value="FAD-dep_OxRdtase_2_FAD-bd"/>
</dbReference>
<dbReference type="InterPro" id="IPR036188">
    <property type="entry name" value="FAD/NAD-bd_sf"/>
</dbReference>
<organism evidence="7 8">
    <name type="scientific">Purpureocillium lilacinum</name>
    <name type="common">Paecilomyces lilacinus</name>
    <dbReference type="NCBI Taxonomy" id="33203"/>
    <lineage>
        <taxon>Eukaryota</taxon>
        <taxon>Fungi</taxon>
        <taxon>Dikarya</taxon>
        <taxon>Ascomycota</taxon>
        <taxon>Pezizomycotina</taxon>
        <taxon>Sordariomycetes</taxon>
        <taxon>Hypocreomycetidae</taxon>
        <taxon>Hypocreales</taxon>
        <taxon>Ophiocordycipitaceae</taxon>
        <taxon>Purpureocillium</taxon>
    </lineage>
</organism>
<dbReference type="Pfam" id="PF00890">
    <property type="entry name" value="FAD_binding_2"/>
    <property type="match status" value="1"/>
</dbReference>
<protein>
    <submittedName>
        <fullName evidence="7">Glucose-methanol-choline oxidoreductase</fullName>
    </submittedName>
</protein>
<evidence type="ECO:0000256" key="4">
    <source>
        <dbReference type="ARBA" id="ARBA00023002"/>
    </source>
</evidence>
<keyword evidence="4" id="KW-0560">Oxidoreductase</keyword>
<accession>A0A179FF74</accession>
<dbReference type="GO" id="GO:0016614">
    <property type="term" value="F:oxidoreductase activity, acting on CH-OH group of donors"/>
    <property type="evidence" value="ECO:0007669"/>
    <property type="project" value="InterPro"/>
</dbReference>
<feature type="domain" description="Glucose-methanol-choline oxidoreductase N-terminal" evidence="5">
    <location>
        <begin position="156"/>
        <end position="379"/>
    </location>
</feature>
<proteinExistence type="predicted"/>
<evidence type="ECO:0000256" key="2">
    <source>
        <dbReference type="ARBA" id="ARBA00022630"/>
    </source>
</evidence>
<dbReference type="OMA" id="PTGMYHL"/>
<dbReference type="KEGG" id="plj:28893420"/>
<name>A0A179FF74_PURLI</name>
<evidence type="ECO:0000259" key="6">
    <source>
        <dbReference type="Pfam" id="PF00890"/>
    </source>
</evidence>
<reference evidence="7 8" key="1">
    <citation type="submission" date="2016-02" db="EMBL/GenBank/DDBJ databases">
        <title>Biosynthesis of antibiotic leucinostatins and their inhibition on Phytophthora in bio-control Purpureocillium lilacinum.</title>
        <authorList>
            <person name="Wang G."/>
            <person name="Liu Z."/>
            <person name="Lin R."/>
            <person name="Li E."/>
            <person name="Mao Z."/>
            <person name="Ling J."/>
            <person name="Yin W."/>
            <person name="Xie B."/>
        </authorList>
    </citation>
    <scope>NUCLEOTIDE SEQUENCE [LARGE SCALE GENOMIC DNA]</scope>
    <source>
        <strain evidence="7">PLFJ-1</strain>
    </source>
</reference>
<feature type="domain" description="FAD-dependent oxidoreductase 2 FAD-binding" evidence="6">
    <location>
        <begin position="75"/>
        <end position="107"/>
    </location>
</feature>
<dbReference type="SUPFAM" id="SSF53474">
    <property type="entry name" value="alpha/beta-Hydrolases"/>
    <property type="match status" value="1"/>
</dbReference>
<evidence type="ECO:0000259" key="5">
    <source>
        <dbReference type="Pfam" id="PF00732"/>
    </source>
</evidence>
<dbReference type="Gene3D" id="3.40.50.1820">
    <property type="entry name" value="alpha/beta hydrolase"/>
    <property type="match status" value="1"/>
</dbReference>
<dbReference type="Gene3D" id="3.50.50.60">
    <property type="entry name" value="FAD/NAD(P)-binding domain"/>
    <property type="match status" value="3"/>
</dbReference>
<keyword evidence="2" id="KW-0285">Flavoprotein</keyword>